<keyword evidence="6 10" id="KW-0879">Wnt signaling pathway</keyword>
<dbReference type="GO" id="GO:0005125">
    <property type="term" value="F:cytokine activity"/>
    <property type="evidence" value="ECO:0007669"/>
    <property type="project" value="TreeGrafter"/>
</dbReference>
<dbReference type="AlphaFoldDB" id="A0A6P8IB73"/>
<keyword evidence="8" id="KW-0325">Glycoprotein</keyword>
<comment type="function">
    <text evidence="10">Ligand for members of the frizzled family of seven transmembrane receptors.</text>
</comment>
<evidence type="ECO:0000313" key="13">
    <source>
        <dbReference type="RefSeq" id="XP_031562627.1"/>
    </source>
</evidence>
<dbReference type="GO" id="GO:0030182">
    <property type="term" value="P:neuron differentiation"/>
    <property type="evidence" value="ECO:0007669"/>
    <property type="project" value="TreeGrafter"/>
</dbReference>
<keyword evidence="11" id="KW-0732">Signal</keyword>
<dbReference type="FunFam" id="3.30.2460.20:FF:000001">
    <property type="entry name" value="Wnt homolog"/>
    <property type="match status" value="1"/>
</dbReference>
<evidence type="ECO:0000256" key="11">
    <source>
        <dbReference type="SAM" id="SignalP"/>
    </source>
</evidence>
<organism evidence="12 13">
    <name type="scientific">Actinia tenebrosa</name>
    <name type="common">Australian red waratah sea anemone</name>
    <dbReference type="NCBI Taxonomy" id="6105"/>
    <lineage>
        <taxon>Eukaryota</taxon>
        <taxon>Metazoa</taxon>
        <taxon>Cnidaria</taxon>
        <taxon>Anthozoa</taxon>
        <taxon>Hexacorallia</taxon>
        <taxon>Actiniaria</taxon>
        <taxon>Actiniidae</taxon>
        <taxon>Actinia</taxon>
    </lineage>
</organism>
<dbReference type="SMART" id="SM00097">
    <property type="entry name" value="WNT1"/>
    <property type="match status" value="1"/>
</dbReference>
<dbReference type="InterPro" id="IPR005817">
    <property type="entry name" value="Wnt"/>
</dbReference>
<reference evidence="13" key="1">
    <citation type="submission" date="2025-08" db="UniProtKB">
        <authorList>
            <consortium name="RefSeq"/>
        </authorList>
    </citation>
    <scope>IDENTIFICATION</scope>
    <source>
        <tissue evidence="13">Tentacle</tissue>
    </source>
</reference>
<gene>
    <name evidence="13" type="primary">LOC116298349</name>
</gene>
<evidence type="ECO:0000256" key="9">
    <source>
        <dbReference type="ARBA" id="ARBA00023288"/>
    </source>
</evidence>
<evidence type="ECO:0000256" key="7">
    <source>
        <dbReference type="ARBA" id="ARBA00023157"/>
    </source>
</evidence>
<name>A0A6P8IB73_ACTTE</name>
<proteinExistence type="inferred from homology"/>
<dbReference type="GeneID" id="116298349"/>
<feature type="signal peptide" evidence="11">
    <location>
        <begin position="1"/>
        <end position="20"/>
    </location>
</feature>
<evidence type="ECO:0000256" key="2">
    <source>
        <dbReference type="ARBA" id="ARBA00005683"/>
    </source>
</evidence>
<dbReference type="Proteomes" id="UP000515163">
    <property type="component" value="Unplaced"/>
</dbReference>
<dbReference type="OrthoDB" id="5945655at2759"/>
<evidence type="ECO:0000256" key="3">
    <source>
        <dbReference type="ARBA" id="ARBA00022473"/>
    </source>
</evidence>
<dbReference type="PRINTS" id="PR01349">
    <property type="entry name" value="WNTPROTEIN"/>
</dbReference>
<dbReference type="InParanoid" id="A0A6P8IB73"/>
<comment type="subcellular location">
    <subcellularLocation>
        <location evidence="1 10">Secreted</location>
        <location evidence="1 10">Extracellular space</location>
        <location evidence="1 10">Extracellular matrix</location>
    </subcellularLocation>
</comment>
<keyword evidence="7" id="KW-1015">Disulfide bond</keyword>
<evidence type="ECO:0000256" key="1">
    <source>
        <dbReference type="ARBA" id="ARBA00004498"/>
    </source>
</evidence>
<dbReference type="KEGG" id="aten:116298349"/>
<evidence type="ECO:0000256" key="8">
    <source>
        <dbReference type="ARBA" id="ARBA00023180"/>
    </source>
</evidence>
<dbReference type="GO" id="GO:0045165">
    <property type="term" value="P:cell fate commitment"/>
    <property type="evidence" value="ECO:0007669"/>
    <property type="project" value="TreeGrafter"/>
</dbReference>
<dbReference type="Pfam" id="PF00110">
    <property type="entry name" value="wnt"/>
    <property type="match status" value="1"/>
</dbReference>
<keyword evidence="9" id="KW-0449">Lipoprotein</keyword>
<feature type="chain" id="PRO_5027976836" description="Protein Wnt" evidence="11">
    <location>
        <begin position="21"/>
        <end position="359"/>
    </location>
</feature>
<comment type="similarity">
    <text evidence="2 10">Belongs to the Wnt family.</text>
</comment>
<evidence type="ECO:0000256" key="4">
    <source>
        <dbReference type="ARBA" id="ARBA00022525"/>
    </source>
</evidence>
<evidence type="ECO:0000256" key="10">
    <source>
        <dbReference type="RuleBase" id="RU003500"/>
    </source>
</evidence>
<dbReference type="RefSeq" id="XP_031562627.1">
    <property type="nucleotide sequence ID" value="XM_031706767.1"/>
</dbReference>
<dbReference type="InterPro" id="IPR043158">
    <property type="entry name" value="Wnt_C"/>
</dbReference>
<keyword evidence="3 10" id="KW-0217">Developmental protein</keyword>
<keyword evidence="4" id="KW-0964">Secreted</keyword>
<evidence type="ECO:0000256" key="5">
    <source>
        <dbReference type="ARBA" id="ARBA00022530"/>
    </source>
</evidence>
<keyword evidence="12" id="KW-1185">Reference proteome</keyword>
<accession>A0A6P8IB73</accession>
<dbReference type="PANTHER" id="PTHR12027">
    <property type="entry name" value="WNT RELATED"/>
    <property type="match status" value="1"/>
</dbReference>
<evidence type="ECO:0000313" key="12">
    <source>
        <dbReference type="Proteomes" id="UP000515163"/>
    </source>
</evidence>
<protein>
    <recommendedName>
        <fullName evidence="10">Protein Wnt</fullName>
    </recommendedName>
</protein>
<dbReference type="GO" id="GO:0005615">
    <property type="term" value="C:extracellular space"/>
    <property type="evidence" value="ECO:0007669"/>
    <property type="project" value="TreeGrafter"/>
</dbReference>
<dbReference type="GO" id="GO:0060070">
    <property type="term" value="P:canonical Wnt signaling pathway"/>
    <property type="evidence" value="ECO:0007669"/>
    <property type="project" value="TreeGrafter"/>
</dbReference>
<dbReference type="Gene3D" id="3.30.2460.20">
    <property type="match status" value="1"/>
</dbReference>
<evidence type="ECO:0000256" key="6">
    <source>
        <dbReference type="ARBA" id="ARBA00022687"/>
    </source>
</evidence>
<sequence>MNALVVGFLILGLQITGCFALWGNLQMSFRPNPKANLNTICKRTQSVLQGNSDFCTSKPELVKTVMKGIAIAVNECQIKFASRKWNCSTVKRSIRRILQHDYRETAFVFAIASAGITYSVSKACSEGDLEGCYCRGKQVVGNSNSLITENAVLERRSLDQREFERKGCQASFVEFGYQIAKQFMDQGNNKDAKALVTRHNNEAGRLAVKNHMHKRCRCHGLSQVCTHKTCWNELASFYSTSDRIKTHFDGAIKVYADNKGESLMAEEPTVKPPTSEDLIYTTKSPNFCVREKETGTLGTKGRTCNVTSLGTGGCDLLCCDRGYESKNVVEYVNCECTFHWCCEVRCKTCRKERTVHTCL</sequence>
<keyword evidence="5" id="KW-0272">Extracellular matrix</keyword>
<dbReference type="PANTHER" id="PTHR12027:SF72">
    <property type="entry name" value="PROTEIN WNT-6"/>
    <property type="match status" value="1"/>
</dbReference>
<dbReference type="GO" id="GO:0005109">
    <property type="term" value="F:frizzled binding"/>
    <property type="evidence" value="ECO:0007669"/>
    <property type="project" value="TreeGrafter"/>
</dbReference>